<sequence>MSLPPNTGGVIETLSNVRSTHLDNVRDVHVYLPPGYDRQAGPYPVVWLHDGQHVFARTGLEPSWRVEETLDRLIAAGLLPPLIAVAVDNGRDDRGAEYSHYVPYPRDPRALSRGESYERFLIEELRPLIADRYPITDDPAHTAVLGSSMGGLVSYHLAFRRPDVFGLAGVLSPFLVFVDPITLAETPVHHRQTARGPARIWIDIGGMEGLITVRHTRDLVDHLVTDLGYAPDREVRFHEDPQAPHHESAWARRVGSALLHLFGDADLPLVELTMPERPAVATGQADVSVAPVGVRADGCTYSVLDAALSWTPADALRPLGLARVTPGRPGPVALTATAGGHTAEGTLEVVEGGADALLEVTVTTAADLPADETVYYSGLVTTRVAAGVHHGTWRLPRGVGLNGAVGRGWRCDGLAEDGTPIRDPFHHDGDRRLTVHVPAWTDPNARTPATPAADPAPETDATAPIEETP</sequence>
<dbReference type="Gene3D" id="3.40.50.1820">
    <property type="entry name" value="alpha/beta hydrolase"/>
    <property type="match status" value="1"/>
</dbReference>
<dbReference type="PANTHER" id="PTHR48098:SF6">
    <property type="entry name" value="FERRI-BACILLIBACTIN ESTERASE BESA"/>
    <property type="match status" value="1"/>
</dbReference>
<dbReference type="PANTHER" id="PTHR48098">
    <property type="entry name" value="ENTEROCHELIN ESTERASE-RELATED"/>
    <property type="match status" value="1"/>
</dbReference>
<evidence type="ECO:0000313" key="2">
    <source>
        <dbReference type="EMBL" id="GCD96730.1"/>
    </source>
</evidence>
<evidence type="ECO:0000256" key="1">
    <source>
        <dbReference type="SAM" id="MobiDB-lite"/>
    </source>
</evidence>
<dbReference type="SUPFAM" id="SSF53474">
    <property type="entry name" value="alpha/beta-Hydrolases"/>
    <property type="match status" value="1"/>
</dbReference>
<dbReference type="Proteomes" id="UP000286931">
    <property type="component" value="Unassembled WGS sequence"/>
</dbReference>
<keyword evidence="2" id="KW-0858">Xylan degradation</keyword>
<dbReference type="InterPro" id="IPR050583">
    <property type="entry name" value="Mycobacterial_A85_antigen"/>
</dbReference>
<gene>
    <name evidence="2" type="ORF">EHYA_04417</name>
</gene>
<dbReference type="Pfam" id="PF00756">
    <property type="entry name" value="Esterase"/>
    <property type="match status" value="1"/>
</dbReference>
<dbReference type="OrthoDB" id="184858at2"/>
<evidence type="ECO:0000313" key="3">
    <source>
        <dbReference type="Proteomes" id="UP000286931"/>
    </source>
</evidence>
<reference evidence="2 3" key="1">
    <citation type="submission" date="2018-12" db="EMBL/GenBank/DDBJ databases">
        <title>Draft genome sequence of Embleya hyalina NBRC 13850T.</title>
        <authorList>
            <person name="Komaki H."/>
            <person name="Hosoyama A."/>
            <person name="Kimura A."/>
            <person name="Ichikawa N."/>
            <person name="Tamura T."/>
        </authorList>
    </citation>
    <scope>NUCLEOTIDE SEQUENCE [LARGE SCALE GENOMIC DNA]</scope>
    <source>
        <strain evidence="2 3">NBRC 13850</strain>
    </source>
</reference>
<organism evidence="2 3">
    <name type="scientific">Embleya hyalina</name>
    <dbReference type="NCBI Taxonomy" id="516124"/>
    <lineage>
        <taxon>Bacteria</taxon>
        <taxon>Bacillati</taxon>
        <taxon>Actinomycetota</taxon>
        <taxon>Actinomycetes</taxon>
        <taxon>Kitasatosporales</taxon>
        <taxon>Streptomycetaceae</taxon>
        <taxon>Embleya</taxon>
    </lineage>
</organism>
<keyword evidence="2" id="KW-0119">Carbohydrate metabolism</keyword>
<keyword evidence="2" id="KW-0624">Polysaccharide degradation</keyword>
<keyword evidence="2" id="KW-0326">Glycosidase</keyword>
<name>A0A401YQ61_9ACTN</name>
<accession>A0A401YQ61</accession>
<comment type="caution">
    <text evidence="2">The sequence shown here is derived from an EMBL/GenBank/DDBJ whole genome shotgun (WGS) entry which is preliminary data.</text>
</comment>
<keyword evidence="3" id="KW-1185">Reference proteome</keyword>
<dbReference type="GO" id="GO:0016798">
    <property type="term" value="F:hydrolase activity, acting on glycosyl bonds"/>
    <property type="evidence" value="ECO:0007669"/>
    <property type="project" value="UniProtKB-KW"/>
</dbReference>
<proteinExistence type="predicted"/>
<dbReference type="InterPro" id="IPR029058">
    <property type="entry name" value="AB_hydrolase_fold"/>
</dbReference>
<dbReference type="EMBL" id="BIFH01000021">
    <property type="protein sequence ID" value="GCD96730.1"/>
    <property type="molecule type" value="Genomic_DNA"/>
</dbReference>
<protein>
    <submittedName>
        <fullName evidence="2">Endo-1,4-beta-xylanase/feruloyl esterase</fullName>
    </submittedName>
</protein>
<keyword evidence="2" id="KW-0378">Hydrolase</keyword>
<feature type="region of interest" description="Disordered" evidence="1">
    <location>
        <begin position="441"/>
        <end position="469"/>
    </location>
</feature>
<dbReference type="AlphaFoldDB" id="A0A401YQ61"/>
<dbReference type="InterPro" id="IPR000801">
    <property type="entry name" value="Esterase-like"/>
</dbReference>
<dbReference type="RefSeq" id="WP_126638746.1">
    <property type="nucleotide sequence ID" value="NZ_BIFH01000021.1"/>
</dbReference>
<dbReference type="GO" id="GO:0045493">
    <property type="term" value="P:xylan catabolic process"/>
    <property type="evidence" value="ECO:0007669"/>
    <property type="project" value="UniProtKB-KW"/>
</dbReference>